<gene>
    <name evidence="2" type="ORF">ACAOBT_LOCUS12737</name>
</gene>
<dbReference type="AlphaFoldDB" id="A0A9P0KUE6"/>
<keyword evidence="3" id="KW-1185">Reference proteome</keyword>
<comment type="caution">
    <text evidence="2">The sequence shown here is derived from an EMBL/GenBank/DDBJ whole genome shotgun (WGS) entry which is preliminary data.</text>
</comment>
<sequence length="147" mass="16413">MYIMGDYNLPHLQMLDETNLHDNGIGRRNASESLDIALGPSNACSSDNVDILENETGILKELTNNRQGPSYEEKMFDLKVTVDSETSATEDSVENRKGSSKVRGKKRNLGPEKWKKNVAKKLRNVGEQYTNAKTKKDLPQGKLTTSL</sequence>
<organism evidence="2 3">
    <name type="scientific">Acanthoscelides obtectus</name>
    <name type="common">Bean weevil</name>
    <name type="synonym">Bruchus obtectus</name>
    <dbReference type="NCBI Taxonomy" id="200917"/>
    <lineage>
        <taxon>Eukaryota</taxon>
        <taxon>Metazoa</taxon>
        <taxon>Ecdysozoa</taxon>
        <taxon>Arthropoda</taxon>
        <taxon>Hexapoda</taxon>
        <taxon>Insecta</taxon>
        <taxon>Pterygota</taxon>
        <taxon>Neoptera</taxon>
        <taxon>Endopterygota</taxon>
        <taxon>Coleoptera</taxon>
        <taxon>Polyphaga</taxon>
        <taxon>Cucujiformia</taxon>
        <taxon>Chrysomeloidea</taxon>
        <taxon>Chrysomelidae</taxon>
        <taxon>Bruchinae</taxon>
        <taxon>Bruchini</taxon>
        <taxon>Acanthoscelides</taxon>
    </lineage>
</organism>
<accession>A0A9P0KUE6</accession>
<feature type="region of interest" description="Disordered" evidence="1">
    <location>
        <begin position="83"/>
        <end position="147"/>
    </location>
</feature>
<evidence type="ECO:0000256" key="1">
    <source>
        <dbReference type="SAM" id="MobiDB-lite"/>
    </source>
</evidence>
<evidence type="ECO:0000313" key="3">
    <source>
        <dbReference type="Proteomes" id="UP001152888"/>
    </source>
</evidence>
<feature type="compositionally biased region" description="Basic residues" evidence="1">
    <location>
        <begin position="98"/>
        <end position="108"/>
    </location>
</feature>
<name>A0A9P0KUE6_ACAOB</name>
<evidence type="ECO:0000313" key="2">
    <source>
        <dbReference type="EMBL" id="CAH1977575.1"/>
    </source>
</evidence>
<protein>
    <submittedName>
        <fullName evidence="2">Uncharacterized protein</fullName>
    </submittedName>
</protein>
<dbReference type="Proteomes" id="UP001152888">
    <property type="component" value="Unassembled WGS sequence"/>
</dbReference>
<dbReference type="EMBL" id="CAKOFQ010006860">
    <property type="protein sequence ID" value="CAH1977575.1"/>
    <property type="molecule type" value="Genomic_DNA"/>
</dbReference>
<reference evidence="2" key="1">
    <citation type="submission" date="2022-03" db="EMBL/GenBank/DDBJ databases">
        <authorList>
            <person name="Sayadi A."/>
        </authorList>
    </citation>
    <scope>NUCLEOTIDE SEQUENCE</scope>
</reference>
<proteinExistence type="predicted"/>